<dbReference type="InterPro" id="IPR002659">
    <property type="entry name" value="Glyco_trans_31"/>
</dbReference>
<proteinExistence type="inferred from homology"/>
<evidence type="ECO:0000256" key="7">
    <source>
        <dbReference type="ARBA" id="ARBA00022692"/>
    </source>
</evidence>
<dbReference type="SUPFAM" id="SSF52374">
    <property type="entry name" value="Nucleotidylyl transferase"/>
    <property type="match status" value="1"/>
</dbReference>
<dbReference type="Proteomes" id="UP000298416">
    <property type="component" value="Unassembled WGS sequence"/>
</dbReference>
<reference evidence="13" key="1">
    <citation type="submission" date="2018-01" db="EMBL/GenBank/DDBJ databases">
        <authorList>
            <person name="Mao J.F."/>
        </authorList>
    </citation>
    <scope>NUCLEOTIDE SEQUENCE</scope>
    <source>
        <strain evidence="13">Huo1</strain>
        <tissue evidence="13">Leaf</tissue>
    </source>
</reference>
<dbReference type="GO" id="GO:0005524">
    <property type="term" value="F:ATP binding"/>
    <property type="evidence" value="ECO:0007669"/>
    <property type="project" value="TreeGrafter"/>
</dbReference>
<dbReference type="GO" id="GO:0006423">
    <property type="term" value="P:cysteinyl-tRNA aminoacylation"/>
    <property type="evidence" value="ECO:0007669"/>
    <property type="project" value="TreeGrafter"/>
</dbReference>
<reference evidence="13" key="2">
    <citation type="submission" date="2020-08" db="EMBL/GenBank/DDBJ databases">
        <title>Plant Genome Project.</title>
        <authorList>
            <person name="Zhang R.-G."/>
        </authorList>
    </citation>
    <scope>NUCLEOTIDE SEQUENCE</scope>
    <source>
        <strain evidence="13">Huo1</strain>
        <tissue evidence="13">Leaf</tissue>
    </source>
</reference>
<keyword evidence="10" id="KW-0333">Golgi apparatus</keyword>
<dbReference type="GO" id="GO:0004817">
    <property type="term" value="F:cysteine-tRNA ligase activity"/>
    <property type="evidence" value="ECO:0007669"/>
    <property type="project" value="TreeGrafter"/>
</dbReference>
<dbReference type="Pfam" id="PF01762">
    <property type="entry name" value="Galactosyl_T"/>
    <property type="match status" value="1"/>
</dbReference>
<keyword evidence="8" id="KW-0735">Signal-anchor</keyword>
<comment type="pathway">
    <text evidence="3">Protein modification; protein glycosylation.</text>
</comment>
<evidence type="ECO:0000256" key="6">
    <source>
        <dbReference type="ARBA" id="ARBA00022679"/>
    </source>
</evidence>
<sequence>MNLHEPRDYTGNPTEQFSPIVKIFRFFAAAINYTKSSERCRDPSSLSSATPRRFPRPDLLGGGSVCDGAQALHRQFLEKFAALEQCSGHPAVGELEEGQELHSGEAPAAERDRNQSLVAEADGSAVAFQGQFSDGVKKTAAERRQTREERFRSAAAETEWKIKAKDSSGRYLKHLGYEVNYVRNFTDVDDKDTAYLNCLPPSVEPRVSDHIPQIIAMIRQIVSVILADGHTELLRSHRDKESAYIGCLKSGDVVVEEGKTWYEPEWWKFGDQKSDFRHAAGSIIALSKNLVQYVHINSASLKAYAHDDVYVGSWMMGVNTTYIDESRVCCSYSGQDKFCTLA</sequence>
<comment type="cofactor">
    <cofactor evidence="1">
        <name>Mn(2+)</name>
        <dbReference type="ChEBI" id="CHEBI:29035"/>
    </cofactor>
</comment>
<evidence type="ECO:0000256" key="12">
    <source>
        <dbReference type="ARBA" id="ARBA00023211"/>
    </source>
</evidence>
<evidence type="ECO:0000256" key="1">
    <source>
        <dbReference type="ARBA" id="ARBA00001936"/>
    </source>
</evidence>
<evidence type="ECO:0000256" key="4">
    <source>
        <dbReference type="ARBA" id="ARBA00008661"/>
    </source>
</evidence>
<keyword evidence="14" id="KW-1185">Reference proteome</keyword>
<evidence type="ECO:0000256" key="2">
    <source>
        <dbReference type="ARBA" id="ARBA00004323"/>
    </source>
</evidence>
<evidence type="ECO:0000256" key="9">
    <source>
        <dbReference type="ARBA" id="ARBA00022989"/>
    </source>
</evidence>
<comment type="caution">
    <text evidence="13">The sequence shown here is derived from an EMBL/GenBank/DDBJ whole genome shotgun (WGS) entry which is preliminary data.</text>
</comment>
<evidence type="ECO:0000313" key="13">
    <source>
        <dbReference type="EMBL" id="KAG6409474.1"/>
    </source>
</evidence>
<evidence type="ECO:0000256" key="8">
    <source>
        <dbReference type="ARBA" id="ARBA00022968"/>
    </source>
</evidence>
<dbReference type="EMBL" id="PNBA02000010">
    <property type="protein sequence ID" value="KAG6409474.1"/>
    <property type="molecule type" value="Genomic_DNA"/>
</dbReference>
<evidence type="ECO:0000256" key="5">
    <source>
        <dbReference type="ARBA" id="ARBA00022676"/>
    </source>
</evidence>
<evidence type="ECO:0000256" key="10">
    <source>
        <dbReference type="ARBA" id="ARBA00023034"/>
    </source>
</evidence>
<keyword evidence="6" id="KW-0808">Transferase</keyword>
<dbReference type="GO" id="GO:0016758">
    <property type="term" value="F:hexosyltransferase activity"/>
    <property type="evidence" value="ECO:0007669"/>
    <property type="project" value="InterPro"/>
</dbReference>
<dbReference type="AlphaFoldDB" id="A0A8X8XB08"/>
<keyword evidence="5" id="KW-0328">Glycosyltransferase</keyword>
<evidence type="ECO:0008006" key="15">
    <source>
        <dbReference type="Google" id="ProtNLM"/>
    </source>
</evidence>
<keyword evidence="12" id="KW-0464">Manganese</keyword>
<keyword evidence="7" id="KW-0812">Transmembrane</keyword>
<evidence type="ECO:0000256" key="3">
    <source>
        <dbReference type="ARBA" id="ARBA00004922"/>
    </source>
</evidence>
<evidence type="ECO:0000256" key="11">
    <source>
        <dbReference type="ARBA" id="ARBA00023136"/>
    </source>
</evidence>
<keyword evidence="11" id="KW-0472">Membrane</keyword>
<organism evidence="13">
    <name type="scientific">Salvia splendens</name>
    <name type="common">Scarlet sage</name>
    <dbReference type="NCBI Taxonomy" id="180675"/>
    <lineage>
        <taxon>Eukaryota</taxon>
        <taxon>Viridiplantae</taxon>
        <taxon>Streptophyta</taxon>
        <taxon>Embryophyta</taxon>
        <taxon>Tracheophyta</taxon>
        <taxon>Spermatophyta</taxon>
        <taxon>Magnoliopsida</taxon>
        <taxon>eudicotyledons</taxon>
        <taxon>Gunneridae</taxon>
        <taxon>Pentapetalae</taxon>
        <taxon>asterids</taxon>
        <taxon>lamiids</taxon>
        <taxon>Lamiales</taxon>
        <taxon>Lamiaceae</taxon>
        <taxon>Nepetoideae</taxon>
        <taxon>Mentheae</taxon>
        <taxon>Salviinae</taxon>
        <taxon>Salvia</taxon>
        <taxon>Salvia subgen. Calosphace</taxon>
        <taxon>core Calosphace</taxon>
    </lineage>
</organism>
<accession>A0A8X8XB08</accession>
<gene>
    <name evidence="13" type="ORF">SASPL_127514</name>
</gene>
<dbReference type="InterPro" id="IPR024909">
    <property type="entry name" value="Cys-tRNA/MSH_ligase"/>
</dbReference>
<dbReference type="PANTHER" id="PTHR10890">
    <property type="entry name" value="CYSTEINYL-TRNA SYNTHETASE"/>
    <property type="match status" value="1"/>
</dbReference>
<comment type="similarity">
    <text evidence="4">Belongs to the glycosyltransferase 31 family.</text>
</comment>
<evidence type="ECO:0000313" key="14">
    <source>
        <dbReference type="Proteomes" id="UP000298416"/>
    </source>
</evidence>
<comment type="subcellular location">
    <subcellularLocation>
        <location evidence="2">Golgi apparatus membrane</location>
        <topology evidence="2">Single-pass type II membrane protein</topology>
    </subcellularLocation>
</comment>
<name>A0A8X8XB08_SALSN</name>
<dbReference type="PANTHER" id="PTHR10890:SF25">
    <property type="entry name" value="CYSTEINE--TRNA LIGASE, CHLOROPLASTIC_MITOCHONDRIAL"/>
    <property type="match status" value="1"/>
</dbReference>
<keyword evidence="9" id="KW-1133">Transmembrane helix</keyword>
<protein>
    <recommendedName>
        <fullName evidence="15">Hexosyltransferase</fullName>
    </recommendedName>
</protein>
<dbReference type="GO" id="GO:0000139">
    <property type="term" value="C:Golgi membrane"/>
    <property type="evidence" value="ECO:0007669"/>
    <property type="project" value="UniProtKB-SubCell"/>
</dbReference>